<dbReference type="SUPFAM" id="SSF51735">
    <property type="entry name" value="NAD(P)-binding Rossmann-fold domains"/>
    <property type="match status" value="1"/>
</dbReference>
<dbReference type="Pfam" id="PF01370">
    <property type="entry name" value="Epimerase"/>
    <property type="match status" value="1"/>
</dbReference>
<feature type="domain" description="NAD-dependent epimerase/dehydratase" evidence="3">
    <location>
        <begin position="14"/>
        <end position="245"/>
    </location>
</feature>
<keyword evidence="5" id="KW-1185">Reference proteome</keyword>
<organism evidence="4 5">
    <name type="scientific">Rhodovastum atsumiense</name>
    <dbReference type="NCBI Taxonomy" id="504468"/>
    <lineage>
        <taxon>Bacteria</taxon>
        <taxon>Pseudomonadati</taxon>
        <taxon>Pseudomonadota</taxon>
        <taxon>Alphaproteobacteria</taxon>
        <taxon>Acetobacterales</taxon>
        <taxon>Acetobacteraceae</taxon>
        <taxon>Rhodovastum</taxon>
    </lineage>
</organism>
<comment type="similarity">
    <text evidence="2">Belongs to the NAD(P)-dependent epimerase/dehydratase family.</text>
</comment>
<protein>
    <submittedName>
        <fullName evidence="4">NAD-dependent epimerase/dehydratase family protein</fullName>
    </submittedName>
</protein>
<evidence type="ECO:0000313" key="4">
    <source>
        <dbReference type="EMBL" id="KAA5610196.1"/>
    </source>
</evidence>
<dbReference type="Gene3D" id="3.90.25.10">
    <property type="entry name" value="UDP-galactose 4-epimerase, domain 1"/>
    <property type="match status" value="1"/>
</dbReference>
<comment type="caution">
    <text evidence="4">The sequence shown here is derived from an EMBL/GenBank/DDBJ whole genome shotgun (WGS) entry which is preliminary data.</text>
</comment>
<gene>
    <name evidence="4" type="ORF">F1189_20285</name>
</gene>
<reference evidence="4 5" key="1">
    <citation type="submission" date="2019-09" db="EMBL/GenBank/DDBJ databases">
        <title>Genome sequence of Rhodovastum atsumiense, a diverse member of the Acetobacteraceae family of non-sulfur purple photosynthetic bacteria.</title>
        <authorList>
            <person name="Meyer T."/>
            <person name="Kyndt J."/>
        </authorList>
    </citation>
    <scope>NUCLEOTIDE SEQUENCE [LARGE SCALE GENOMIC DNA]</scope>
    <source>
        <strain evidence="4 5">DSM 21279</strain>
    </source>
</reference>
<dbReference type="InterPro" id="IPR036291">
    <property type="entry name" value="NAD(P)-bd_dom_sf"/>
</dbReference>
<dbReference type="Gene3D" id="3.40.50.720">
    <property type="entry name" value="NAD(P)-binding Rossmann-like Domain"/>
    <property type="match status" value="1"/>
</dbReference>
<dbReference type="AlphaFoldDB" id="A0A5M6IPN8"/>
<proteinExistence type="inferred from homology"/>
<evidence type="ECO:0000313" key="5">
    <source>
        <dbReference type="Proteomes" id="UP000325255"/>
    </source>
</evidence>
<sequence length="325" mass="34213">MSPAVPPGRLLHRILVTGAGGFVATHLVPQLRAAFPTAELTLCGGAPGMTPLDVTDAAAVEALVARLRPDACVHLAAISAVPAARQHPAQAWQVNLHGTLALAGAVLRHTPDCTFLYASSADIYGRSFRAGTPLNETAVPAPTNVYGASKAAADLALGAMAAEGLRVVRLRPFNHTGPGQSAAFVVPAFARQVMRIAAGMQAPVLQVGALDPFRDFLDVRDVCAAYVACLERRDSLEPGLILNIAAGAPRRVGDVLADLLHLAEVEARPETGAALLRPADIPVACGDPRLARRVLGWAPVIPWERTLRDVLADWRLRVQDELVPG</sequence>
<accession>A0A5M6IPN8</accession>
<dbReference type="EMBL" id="VWPK01000036">
    <property type="protein sequence ID" value="KAA5610196.1"/>
    <property type="molecule type" value="Genomic_DNA"/>
</dbReference>
<comment type="pathway">
    <text evidence="1">Bacterial outer membrane biogenesis; LPS O-antigen biosynthesis.</text>
</comment>
<dbReference type="InterPro" id="IPR001509">
    <property type="entry name" value="Epimerase_deHydtase"/>
</dbReference>
<evidence type="ECO:0000256" key="1">
    <source>
        <dbReference type="ARBA" id="ARBA00005125"/>
    </source>
</evidence>
<evidence type="ECO:0000259" key="3">
    <source>
        <dbReference type="Pfam" id="PF01370"/>
    </source>
</evidence>
<dbReference type="Proteomes" id="UP000325255">
    <property type="component" value="Unassembled WGS sequence"/>
</dbReference>
<dbReference type="PANTHER" id="PTHR43000">
    <property type="entry name" value="DTDP-D-GLUCOSE 4,6-DEHYDRATASE-RELATED"/>
    <property type="match status" value="1"/>
</dbReference>
<dbReference type="RefSeq" id="WP_150042698.1">
    <property type="nucleotide sequence ID" value="NZ_OW485601.1"/>
</dbReference>
<name>A0A5M6IPN8_9PROT</name>
<dbReference type="OrthoDB" id="5295702at2"/>
<evidence type="ECO:0000256" key="2">
    <source>
        <dbReference type="ARBA" id="ARBA00007637"/>
    </source>
</evidence>